<dbReference type="CDD" id="cd16574">
    <property type="entry name" value="RING-HC_Topors"/>
    <property type="match status" value="1"/>
</dbReference>
<protein>
    <recommendedName>
        <fullName evidence="2">RING-type E3 ubiquitin transferase</fullName>
        <ecNumber evidence="2">2.3.2.27</ecNumber>
    </recommendedName>
</protein>
<dbReference type="PANTHER" id="PTHR46077:SF1">
    <property type="entry name" value="TOP1 BINDING ARGININE_SERINE RICH PROTEIN, E3 UBIQUITIN LIGASE"/>
    <property type="match status" value="1"/>
</dbReference>
<keyword evidence="6" id="KW-0862">Zinc</keyword>
<keyword evidence="13" id="KW-1185">Reference proteome</keyword>
<dbReference type="EMBL" id="CADEPI010000534">
    <property type="protein sequence ID" value="CAB3387064.1"/>
    <property type="molecule type" value="Genomic_DNA"/>
</dbReference>
<dbReference type="InterPro" id="IPR013083">
    <property type="entry name" value="Znf_RING/FYVE/PHD"/>
</dbReference>
<feature type="compositionally biased region" description="Basic residues" evidence="10">
    <location>
        <begin position="596"/>
        <end position="610"/>
    </location>
</feature>
<dbReference type="InterPro" id="IPR058746">
    <property type="entry name" value="Znf_RING-type_Topors"/>
</dbReference>
<keyword evidence="5 9" id="KW-0863">Zinc-finger</keyword>
<organism evidence="12 13">
    <name type="scientific">Cloeon dipterum</name>
    <dbReference type="NCBI Taxonomy" id="197152"/>
    <lineage>
        <taxon>Eukaryota</taxon>
        <taxon>Metazoa</taxon>
        <taxon>Ecdysozoa</taxon>
        <taxon>Arthropoda</taxon>
        <taxon>Hexapoda</taxon>
        <taxon>Insecta</taxon>
        <taxon>Pterygota</taxon>
        <taxon>Palaeoptera</taxon>
        <taxon>Ephemeroptera</taxon>
        <taxon>Pisciforma</taxon>
        <taxon>Baetidae</taxon>
        <taxon>Cloeon</taxon>
    </lineage>
</organism>
<dbReference type="PROSITE" id="PS00518">
    <property type="entry name" value="ZF_RING_1"/>
    <property type="match status" value="1"/>
</dbReference>
<dbReference type="InterPro" id="IPR017907">
    <property type="entry name" value="Znf_RING_CS"/>
</dbReference>
<evidence type="ECO:0000256" key="5">
    <source>
        <dbReference type="ARBA" id="ARBA00022771"/>
    </source>
</evidence>
<evidence type="ECO:0000256" key="2">
    <source>
        <dbReference type="ARBA" id="ARBA00012483"/>
    </source>
</evidence>
<feature type="domain" description="RING-type" evidence="11">
    <location>
        <begin position="40"/>
        <end position="79"/>
    </location>
</feature>
<evidence type="ECO:0000256" key="8">
    <source>
        <dbReference type="ARBA" id="ARBA00023163"/>
    </source>
</evidence>
<dbReference type="GO" id="GO:0006513">
    <property type="term" value="P:protein monoubiquitination"/>
    <property type="evidence" value="ECO:0007669"/>
    <property type="project" value="TreeGrafter"/>
</dbReference>
<evidence type="ECO:0000256" key="1">
    <source>
        <dbReference type="ARBA" id="ARBA00000900"/>
    </source>
</evidence>
<dbReference type="PROSITE" id="PS50089">
    <property type="entry name" value="ZF_RING_2"/>
    <property type="match status" value="1"/>
</dbReference>
<name>A0A8S1EA56_9INSE</name>
<dbReference type="Pfam" id="PF13639">
    <property type="entry name" value="zf-RING_2"/>
    <property type="match status" value="1"/>
</dbReference>
<feature type="region of interest" description="Disordered" evidence="10">
    <location>
        <begin position="465"/>
        <end position="489"/>
    </location>
</feature>
<dbReference type="SMART" id="SM00184">
    <property type="entry name" value="RING"/>
    <property type="match status" value="1"/>
</dbReference>
<dbReference type="AlphaFoldDB" id="A0A8S1EA56"/>
<evidence type="ECO:0000313" key="13">
    <source>
        <dbReference type="Proteomes" id="UP000494165"/>
    </source>
</evidence>
<dbReference type="GO" id="GO:0000209">
    <property type="term" value="P:protein polyubiquitination"/>
    <property type="evidence" value="ECO:0007669"/>
    <property type="project" value="TreeGrafter"/>
</dbReference>
<dbReference type="Pfam" id="PF26084">
    <property type="entry name" value="PWI_Topors"/>
    <property type="match status" value="1"/>
</dbReference>
<dbReference type="Gene3D" id="3.30.40.10">
    <property type="entry name" value="Zinc/RING finger domain, C3HC4 (zinc finger)"/>
    <property type="match status" value="1"/>
</dbReference>
<evidence type="ECO:0000256" key="7">
    <source>
        <dbReference type="ARBA" id="ARBA00023015"/>
    </source>
</evidence>
<dbReference type="GO" id="GO:0061630">
    <property type="term" value="F:ubiquitin protein ligase activity"/>
    <property type="evidence" value="ECO:0007669"/>
    <property type="project" value="UniProtKB-EC"/>
</dbReference>
<dbReference type="PANTHER" id="PTHR46077">
    <property type="entry name" value="E3 UBIQUITIN-PROTEIN LIGASE TOPORS"/>
    <property type="match status" value="1"/>
</dbReference>
<evidence type="ECO:0000313" key="12">
    <source>
        <dbReference type="EMBL" id="CAB3387064.1"/>
    </source>
</evidence>
<feature type="compositionally biased region" description="Low complexity" evidence="10">
    <location>
        <begin position="471"/>
        <end position="481"/>
    </location>
</feature>
<feature type="compositionally biased region" description="Basic residues" evidence="10">
    <location>
        <begin position="574"/>
        <end position="583"/>
    </location>
</feature>
<keyword evidence="3" id="KW-0808">Transferase</keyword>
<proteinExistence type="predicted"/>
<dbReference type="GO" id="GO:0008270">
    <property type="term" value="F:zinc ion binding"/>
    <property type="evidence" value="ECO:0007669"/>
    <property type="project" value="UniProtKB-KW"/>
</dbReference>
<reference evidence="12 13" key="1">
    <citation type="submission" date="2020-04" db="EMBL/GenBank/DDBJ databases">
        <authorList>
            <person name="Alioto T."/>
            <person name="Alioto T."/>
            <person name="Gomez Garrido J."/>
        </authorList>
    </citation>
    <scope>NUCLEOTIDE SEQUENCE [LARGE SCALE GENOMIC DNA]</scope>
</reference>
<evidence type="ECO:0000259" key="11">
    <source>
        <dbReference type="PROSITE" id="PS50089"/>
    </source>
</evidence>
<feature type="region of interest" description="Disordered" evidence="10">
    <location>
        <begin position="550"/>
        <end position="637"/>
    </location>
</feature>
<feature type="compositionally biased region" description="Pro residues" evidence="10">
    <location>
        <begin position="555"/>
        <end position="565"/>
    </location>
</feature>
<comment type="catalytic activity">
    <reaction evidence="1">
        <text>S-ubiquitinyl-[E2 ubiquitin-conjugating enzyme]-L-cysteine + [acceptor protein]-L-lysine = [E2 ubiquitin-conjugating enzyme]-L-cysteine + N(6)-ubiquitinyl-[acceptor protein]-L-lysine.</text>
        <dbReference type="EC" id="2.3.2.27"/>
    </reaction>
</comment>
<keyword evidence="7" id="KW-0805">Transcription regulation</keyword>
<gene>
    <name evidence="12" type="ORF">CLODIP_2_CD10519</name>
</gene>
<dbReference type="InterPro" id="IPR058745">
    <property type="entry name" value="PWI_Topors"/>
</dbReference>
<dbReference type="InterPro" id="IPR001841">
    <property type="entry name" value="Znf_RING"/>
</dbReference>
<dbReference type="OrthoDB" id="365379at2759"/>
<dbReference type="Proteomes" id="UP000494165">
    <property type="component" value="Unassembled WGS sequence"/>
</dbReference>
<sequence>MKQHYAFGDILASKLKINQNGTVKLEEPVLPRNCSPEPNCTICLGPLTNQSNTDICAHKFCFDCILTWSKVKSECPLCKQKFSMIYHEYKEDGSHEVYTVPRPVPEPSMDAAELHGNYFMVVNMPNLPDMPPIMPFMRRNLNRHRLPHLPPAFTRFRRSTIPRPTALSATSEHSLPPARNTRSHSRLLEAFQYRPPISTGPAIGIERRRQIYALNQWALPLPDVTLRSREHSLAFYVENPAMTHRLTSWILRDLSVLLSEPRIAEASQRISELLLLHDLKSREFYNEVHRFLGDRTRHFMHELTCFASSPYDMLGYDHHVSYGNWDTHFDNFLRQSNENGASRLLDDEDIMEVPVDNNHAPSSRFDYNMRERLNFYRQRDDRWGRIYARLRSIQDHSVRVGELLSFPMPSESSAFTAFTAAPAPAPAAGTLNMQAPVVQPVAGPSGIASTAPSTVEAPIVLDSSDEEAPLPQKQSPDSPQPSDDDDDDVEVVGEFRPRRLQTPEVIEINSDLDELLPEFVNELPPMLLPNSPDRLLGECVDLAINHVMQEEEVPPPRPPSPPPMPLGASEEKKKQRRAHKKCKRESTSPSCSVPSKRSKHKKHKKQKHHSRTGESSSSSNNNKRYCNVYSDASSDDESLALLYKPPKMKMSLYSSSDEDEGPTPLVRSVIVANPKTGGMSTSRY</sequence>
<evidence type="ECO:0000256" key="6">
    <source>
        <dbReference type="ARBA" id="ARBA00022833"/>
    </source>
</evidence>
<keyword evidence="4" id="KW-0479">Metal-binding</keyword>
<evidence type="ECO:0000256" key="9">
    <source>
        <dbReference type="PROSITE-ProRule" id="PRU00175"/>
    </source>
</evidence>
<evidence type="ECO:0000256" key="4">
    <source>
        <dbReference type="ARBA" id="ARBA00022723"/>
    </source>
</evidence>
<accession>A0A8S1EA56</accession>
<dbReference type="SUPFAM" id="SSF57850">
    <property type="entry name" value="RING/U-box"/>
    <property type="match status" value="1"/>
</dbReference>
<dbReference type="EC" id="2.3.2.27" evidence="2"/>
<keyword evidence="8" id="KW-0804">Transcription</keyword>
<evidence type="ECO:0000256" key="3">
    <source>
        <dbReference type="ARBA" id="ARBA00022679"/>
    </source>
</evidence>
<evidence type="ECO:0000256" key="10">
    <source>
        <dbReference type="SAM" id="MobiDB-lite"/>
    </source>
</evidence>
<comment type="caution">
    <text evidence="12">The sequence shown here is derived from an EMBL/GenBank/DDBJ whole genome shotgun (WGS) entry which is preliminary data.</text>
</comment>
<feature type="region of interest" description="Disordered" evidence="10">
    <location>
        <begin position="651"/>
        <end position="684"/>
    </location>
</feature>